<dbReference type="EMBL" id="PKMF04000293">
    <property type="protein sequence ID" value="KAK7839004.1"/>
    <property type="molecule type" value="Genomic_DNA"/>
</dbReference>
<dbReference type="GO" id="GO:0008483">
    <property type="term" value="F:transaminase activity"/>
    <property type="evidence" value="ECO:0007669"/>
    <property type="project" value="UniProtKB-KW"/>
</dbReference>
<dbReference type="InterPro" id="IPR015422">
    <property type="entry name" value="PyrdxlP-dep_Trfase_small"/>
</dbReference>
<evidence type="ECO:0000256" key="5">
    <source>
        <dbReference type="ARBA" id="ARBA00022898"/>
    </source>
</evidence>
<dbReference type="GO" id="GO:0016846">
    <property type="term" value="F:carbon-sulfur lyase activity"/>
    <property type="evidence" value="ECO:0007669"/>
    <property type="project" value="InterPro"/>
</dbReference>
<keyword evidence="6" id="KW-0472">Membrane</keyword>
<dbReference type="InterPro" id="IPR015421">
    <property type="entry name" value="PyrdxlP-dep_Trfase_major"/>
</dbReference>
<keyword evidence="6" id="KW-1133">Transmembrane helix</keyword>
<comment type="similarity">
    <text evidence="2">Belongs to the alliinase family.</text>
</comment>
<dbReference type="Gene3D" id="2.10.25.30">
    <property type="entry name" value="EGF-like, alliinase"/>
    <property type="match status" value="1"/>
</dbReference>
<comment type="cofactor">
    <cofactor evidence="1">
        <name>pyridoxal 5'-phosphate</name>
        <dbReference type="ChEBI" id="CHEBI:597326"/>
    </cofactor>
</comment>
<keyword evidence="4 9" id="KW-0032">Aminotransferase</keyword>
<dbReference type="SUPFAM" id="SSF53383">
    <property type="entry name" value="PLP-dependent transferases"/>
    <property type="match status" value="1"/>
</dbReference>
<dbReference type="GO" id="GO:0006520">
    <property type="term" value="P:amino acid metabolic process"/>
    <property type="evidence" value="ECO:0007669"/>
    <property type="project" value="TreeGrafter"/>
</dbReference>
<dbReference type="Gene3D" id="3.40.640.10">
    <property type="entry name" value="Type I PLP-dependent aspartate aminotransferase-like (Major domain)"/>
    <property type="match status" value="1"/>
</dbReference>
<comment type="caution">
    <text evidence="9">The sequence shown here is derived from an EMBL/GenBank/DDBJ whole genome shotgun (WGS) entry which is preliminary data.</text>
</comment>
<keyword evidence="5" id="KW-0663">Pyridoxal phosphate</keyword>
<evidence type="ECO:0000259" key="8">
    <source>
        <dbReference type="Pfam" id="PF04864"/>
    </source>
</evidence>
<sequence length="378" mass="42600">MVQIASVFSMRHFFVLSLALNVSFILRSVFEREQGLNWFGFESEKDQVTQRTRLSVSSPLSSITTLAEAQDSGERIINLDHGDPTMYEKYWQQMGDKTTVVIPGWQYMSYFSDISNICWFLEPEFAKQVVRLHKVVGNAVTDGRHIVVGTGSSQLYLAALFALAPSDASEPISVVSQAPYYSSYPSMTDCLKSGLYKWAGEAHNFSKEGPYIELVTSPNNPDGTARHSVVNRNKGTLLHDLAYYWPQYTPISSPADHELMLFTVSKSTGHAGMRIGMTKFVELNTIGVSKDSQIRAAKVLKAISDTYEHVDDSEVGETFFDFSYHNMAERWKLLREAVEHSGIGGKHFGVGPKYVRISMLDRDENFIRFVKRLSTIRV</sequence>
<dbReference type="Pfam" id="PF04864">
    <property type="entry name" value="Alliinase_C"/>
    <property type="match status" value="1"/>
</dbReference>
<dbReference type="InterPro" id="IPR006948">
    <property type="entry name" value="Alliinase_C"/>
</dbReference>
<dbReference type="InterPro" id="IPR050478">
    <property type="entry name" value="Ethylene_sulfur-biosynth"/>
</dbReference>
<dbReference type="Proteomes" id="UP000237347">
    <property type="component" value="Unassembled WGS sequence"/>
</dbReference>
<dbReference type="InterPro" id="IPR037029">
    <property type="entry name" value="Alliinase_N_sf"/>
</dbReference>
<dbReference type="AlphaFoldDB" id="A0AAW0KIJ4"/>
<proteinExistence type="inferred from homology"/>
<evidence type="ECO:0000256" key="6">
    <source>
        <dbReference type="SAM" id="Phobius"/>
    </source>
</evidence>
<evidence type="ECO:0000256" key="3">
    <source>
        <dbReference type="ARBA" id="ARBA00011738"/>
    </source>
</evidence>
<organism evidence="9 10">
    <name type="scientific">Quercus suber</name>
    <name type="common">Cork oak</name>
    <dbReference type="NCBI Taxonomy" id="58331"/>
    <lineage>
        <taxon>Eukaryota</taxon>
        <taxon>Viridiplantae</taxon>
        <taxon>Streptophyta</taxon>
        <taxon>Embryophyta</taxon>
        <taxon>Tracheophyta</taxon>
        <taxon>Spermatophyta</taxon>
        <taxon>Magnoliopsida</taxon>
        <taxon>eudicotyledons</taxon>
        <taxon>Gunneridae</taxon>
        <taxon>Pentapetalae</taxon>
        <taxon>rosids</taxon>
        <taxon>fabids</taxon>
        <taxon>Fagales</taxon>
        <taxon>Fagaceae</taxon>
        <taxon>Quercus</taxon>
    </lineage>
</organism>
<keyword evidence="10" id="KW-1185">Reference proteome</keyword>
<protein>
    <submittedName>
        <fullName evidence="9">Tryptophan aminotransferase-related protein 2</fullName>
    </submittedName>
</protein>
<reference evidence="9 10" key="1">
    <citation type="journal article" date="2018" name="Sci. Data">
        <title>The draft genome sequence of cork oak.</title>
        <authorList>
            <person name="Ramos A.M."/>
            <person name="Usie A."/>
            <person name="Barbosa P."/>
            <person name="Barros P.M."/>
            <person name="Capote T."/>
            <person name="Chaves I."/>
            <person name="Simoes F."/>
            <person name="Abreu I."/>
            <person name="Carrasquinho I."/>
            <person name="Faro C."/>
            <person name="Guimaraes J.B."/>
            <person name="Mendonca D."/>
            <person name="Nobrega F."/>
            <person name="Rodrigues L."/>
            <person name="Saibo N.J.M."/>
            <person name="Varela M.C."/>
            <person name="Egas C."/>
            <person name="Matos J."/>
            <person name="Miguel C.M."/>
            <person name="Oliveira M.M."/>
            <person name="Ricardo C.P."/>
            <person name="Goncalves S."/>
        </authorList>
    </citation>
    <scope>NUCLEOTIDE SEQUENCE [LARGE SCALE GENOMIC DNA]</scope>
    <source>
        <strain evidence="10">cv. HL8</strain>
    </source>
</reference>
<evidence type="ECO:0000313" key="9">
    <source>
        <dbReference type="EMBL" id="KAK7839004.1"/>
    </source>
</evidence>
<feature type="transmembrane region" description="Helical" evidence="6">
    <location>
        <begin position="12"/>
        <end position="30"/>
    </location>
</feature>
<dbReference type="PANTHER" id="PTHR43795:SF22">
    <property type="entry name" value="TRYPTOPHAN AMINOTRANSFERASE-RELATED PROTEIN 2"/>
    <property type="match status" value="1"/>
</dbReference>
<gene>
    <name evidence="9" type="primary">TAR2_0</name>
    <name evidence="9" type="ORF">CFP56_018868</name>
</gene>
<keyword evidence="7" id="KW-0732">Signal</keyword>
<accession>A0AAW0KIJ4</accession>
<evidence type="ECO:0000256" key="4">
    <source>
        <dbReference type="ARBA" id="ARBA00022576"/>
    </source>
</evidence>
<feature type="domain" description="Alliinase C-terminal" evidence="8">
    <location>
        <begin position="77"/>
        <end position="341"/>
    </location>
</feature>
<evidence type="ECO:0000256" key="1">
    <source>
        <dbReference type="ARBA" id="ARBA00001933"/>
    </source>
</evidence>
<dbReference type="Gene3D" id="3.90.1150.10">
    <property type="entry name" value="Aspartate Aminotransferase, domain 1"/>
    <property type="match status" value="1"/>
</dbReference>
<feature type="chain" id="PRO_5043396140" evidence="7">
    <location>
        <begin position="20"/>
        <end position="378"/>
    </location>
</feature>
<feature type="signal peptide" evidence="7">
    <location>
        <begin position="1"/>
        <end position="19"/>
    </location>
</feature>
<keyword evidence="4 9" id="KW-0808">Transferase</keyword>
<dbReference type="PANTHER" id="PTHR43795">
    <property type="entry name" value="BIFUNCTIONAL ASPARTATE AMINOTRANSFERASE AND GLUTAMATE/ASPARTATE-PREPHENATE AMINOTRANSFERASE-RELATED"/>
    <property type="match status" value="1"/>
</dbReference>
<keyword evidence="6" id="KW-0812">Transmembrane</keyword>
<evidence type="ECO:0000256" key="2">
    <source>
        <dbReference type="ARBA" id="ARBA00006312"/>
    </source>
</evidence>
<dbReference type="InterPro" id="IPR015424">
    <property type="entry name" value="PyrdxlP-dep_Trfase"/>
</dbReference>
<comment type="subunit">
    <text evidence="3">Homodimer.</text>
</comment>
<evidence type="ECO:0000313" key="10">
    <source>
        <dbReference type="Proteomes" id="UP000237347"/>
    </source>
</evidence>
<name>A0AAW0KIJ4_QUESU</name>
<evidence type="ECO:0000256" key="7">
    <source>
        <dbReference type="SAM" id="SignalP"/>
    </source>
</evidence>